<keyword evidence="2" id="KW-0346">Stress response</keyword>
<dbReference type="Gene3D" id="2.60.40.790">
    <property type="match status" value="1"/>
</dbReference>
<gene>
    <name evidence="2" type="ORF">KOM_12_349</name>
</gene>
<proteinExistence type="predicted"/>
<dbReference type="EMBL" id="MZ420154">
    <property type="protein sequence ID" value="QYA18618.1"/>
    <property type="molecule type" value="Genomic_DNA"/>
</dbReference>
<dbReference type="CDD" id="cd00298">
    <property type="entry name" value="ACD_sHsps_p23-like"/>
    <property type="match status" value="1"/>
</dbReference>
<dbReference type="SUPFAM" id="SSF49764">
    <property type="entry name" value="HSP20-like chaperones"/>
    <property type="match status" value="1"/>
</dbReference>
<protein>
    <submittedName>
        <fullName evidence="2">Small heat shock protein Hsp26</fullName>
    </submittedName>
</protein>
<feature type="region of interest" description="Disordered" evidence="1">
    <location>
        <begin position="185"/>
        <end position="206"/>
    </location>
</feature>
<dbReference type="InterPro" id="IPR008978">
    <property type="entry name" value="HSP20-like_chaperone"/>
</dbReference>
<evidence type="ECO:0000313" key="2">
    <source>
        <dbReference type="EMBL" id="QYA18618.1"/>
    </source>
</evidence>
<accession>A0A8F8KU03</accession>
<sequence length="206" mass="23038">MSLSQIAALLNGASSFSGSNAPSSVNPGVINIPQSIRGGDSMNVRTGFRIVPPTGLVMENQSSQATQYPFSHDIIEDEDKIRIVVDAPGFSTHNMSFMFTEDGDPSLTIERTNEYPSNTNNIINRRFGRYVITWPIHTRIQLLAHPHWSFEQGVLTLEFDKRDDIRGVPLNINTLPTISINDEEVVSDMDQVPEEEHVPELEDDEE</sequence>
<evidence type="ECO:0000256" key="1">
    <source>
        <dbReference type="SAM" id="MobiDB-lite"/>
    </source>
</evidence>
<organism evidence="2">
    <name type="scientific">Clandestinovirus</name>
    <dbReference type="NCBI Taxonomy" id="2831644"/>
    <lineage>
        <taxon>Viruses</taxon>
    </lineage>
</organism>
<reference evidence="2" key="1">
    <citation type="submission" date="2021-06" db="EMBL/GenBank/DDBJ databases">
        <authorList>
            <person name="Rolland C."/>
        </authorList>
    </citation>
    <scope>NUCLEOTIDE SEQUENCE</scope>
    <source>
        <strain evidence="2">347.936635</strain>
    </source>
</reference>
<name>A0A8F8KU03_9VIRU</name>